<feature type="domain" description="YknX-like beta-barrel" evidence="2">
    <location>
        <begin position="229"/>
        <end position="307"/>
    </location>
</feature>
<organism evidence="3 4">
    <name type="scientific">Piscibacillus halophilus</name>
    <dbReference type="NCBI Taxonomy" id="571933"/>
    <lineage>
        <taxon>Bacteria</taxon>
        <taxon>Bacillati</taxon>
        <taxon>Bacillota</taxon>
        <taxon>Bacilli</taxon>
        <taxon>Bacillales</taxon>
        <taxon>Bacillaceae</taxon>
        <taxon>Piscibacillus</taxon>
    </lineage>
</organism>
<evidence type="ECO:0000313" key="3">
    <source>
        <dbReference type="EMBL" id="SEQ70461.1"/>
    </source>
</evidence>
<dbReference type="OrthoDB" id="2446145at2"/>
<dbReference type="STRING" id="571933.SAMN05216362_12322"/>
<keyword evidence="4" id="KW-1185">Reference proteome</keyword>
<sequence>MRHKRTLFLTLLFIAVNFVLIYIDDEQKVDRISYVDEWDQTQTMDMRENLVQNGVLKPIEEEHIYFNQQQGNFQSFMVEKGETVDVGDPLYTYSVTDYNQTYRALTNDIQRLQDEVSSLEMIITEIETYNIPIQDDSIQISINNGEEEHELEIPVEGQLETEFQKQQFLLEKSANLAEKEAQLSSLENQLSDLEQTGDTITVESPMAGIINQLSVSLDDPLMTISSQELQVYGELTEEQRSMVEESMEVGIITETELDTLPGAISDISDVPEEGDLNEDSSYPITVTFDEEYEDELLKPGFHVGLDITLNESLAAVVINQDHIFDQEIWKMTDDGTLERTNITPGIEKDQLVEIIEGAEANEPVAYDPVERLRDETTFITALDLEALTWFMIKPENIEWKKYLVMGLSSR</sequence>
<proteinExistence type="predicted"/>
<dbReference type="Proteomes" id="UP000199427">
    <property type="component" value="Unassembled WGS sequence"/>
</dbReference>
<dbReference type="EMBL" id="FOES01000023">
    <property type="protein sequence ID" value="SEQ70461.1"/>
    <property type="molecule type" value="Genomic_DNA"/>
</dbReference>
<dbReference type="AlphaFoldDB" id="A0A1H9I706"/>
<keyword evidence="1" id="KW-0175">Coiled coil</keyword>
<evidence type="ECO:0000259" key="2">
    <source>
        <dbReference type="Pfam" id="PF25990"/>
    </source>
</evidence>
<name>A0A1H9I706_9BACI</name>
<dbReference type="RefSeq" id="WP_091774051.1">
    <property type="nucleotide sequence ID" value="NZ_FOES01000023.1"/>
</dbReference>
<protein>
    <submittedName>
        <fullName evidence="3">HlyD family secretion protein</fullName>
    </submittedName>
</protein>
<dbReference type="GO" id="GO:0015562">
    <property type="term" value="F:efflux transmembrane transporter activity"/>
    <property type="evidence" value="ECO:0007669"/>
    <property type="project" value="TreeGrafter"/>
</dbReference>
<dbReference type="Pfam" id="PF25990">
    <property type="entry name" value="Beta-barrel_YknX"/>
    <property type="match status" value="1"/>
</dbReference>
<feature type="coiled-coil region" evidence="1">
    <location>
        <begin position="169"/>
        <end position="203"/>
    </location>
</feature>
<dbReference type="Gene3D" id="2.40.420.20">
    <property type="match status" value="1"/>
</dbReference>
<dbReference type="GO" id="GO:1990281">
    <property type="term" value="C:efflux pump complex"/>
    <property type="evidence" value="ECO:0007669"/>
    <property type="project" value="TreeGrafter"/>
</dbReference>
<dbReference type="InterPro" id="IPR058636">
    <property type="entry name" value="Beta-barrel_YknX"/>
</dbReference>
<feature type="coiled-coil region" evidence="1">
    <location>
        <begin position="95"/>
        <end position="122"/>
    </location>
</feature>
<dbReference type="PANTHER" id="PTHR30469:SF15">
    <property type="entry name" value="HLYD FAMILY OF SECRETION PROTEINS"/>
    <property type="match status" value="1"/>
</dbReference>
<dbReference type="PANTHER" id="PTHR30469">
    <property type="entry name" value="MULTIDRUG RESISTANCE PROTEIN MDTA"/>
    <property type="match status" value="1"/>
</dbReference>
<gene>
    <name evidence="3" type="ORF">SAMN05216362_12322</name>
</gene>
<evidence type="ECO:0000313" key="4">
    <source>
        <dbReference type="Proteomes" id="UP000199427"/>
    </source>
</evidence>
<evidence type="ECO:0000256" key="1">
    <source>
        <dbReference type="SAM" id="Coils"/>
    </source>
</evidence>
<accession>A0A1H9I706</accession>
<reference evidence="3 4" key="1">
    <citation type="submission" date="2016-10" db="EMBL/GenBank/DDBJ databases">
        <authorList>
            <person name="de Groot N.N."/>
        </authorList>
    </citation>
    <scope>NUCLEOTIDE SEQUENCE [LARGE SCALE GENOMIC DNA]</scope>
    <source>
        <strain evidence="3 4">DSM 21633</strain>
    </source>
</reference>